<feature type="transmembrane region" description="Helical" evidence="1">
    <location>
        <begin position="113"/>
        <end position="138"/>
    </location>
</feature>
<dbReference type="OrthoDB" id="120491at2759"/>
<gene>
    <name evidence="2" type="ORF">Poli38472_010391</name>
</gene>
<reference evidence="2" key="1">
    <citation type="submission" date="2019-03" db="EMBL/GenBank/DDBJ databases">
        <title>Long read genome sequence of the mycoparasitic Pythium oligandrum ATCC 38472 isolated from sugarbeet rhizosphere.</title>
        <authorList>
            <person name="Gaulin E."/>
        </authorList>
    </citation>
    <scope>NUCLEOTIDE SEQUENCE</scope>
    <source>
        <strain evidence="2">ATCC 38472_TT</strain>
    </source>
</reference>
<feature type="transmembrane region" description="Helical" evidence="1">
    <location>
        <begin position="438"/>
        <end position="461"/>
    </location>
</feature>
<evidence type="ECO:0008006" key="4">
    <source>
        <dbReference type="Google" id="ProtNLM"/>
    </source>
</evidence>
<feature type="transmembrane region" description="Helical" evidence="1">
    <location>
        <begin position="347"/>
        <end position="365"/>
    </location>
</feature>
<evidence type="ECO:0000256" key="1">
    <source>
        <dbReference type="SAM" id="Phobius"/>
    </source>
</evidence>
<feature type="transmembrane region" description="Helical" evidence="1">
    <location>
        <begin position="193"/>
        <end position="215"/>
    </location>
</feature>
<dbReference type="EMBL" id="SPLM01000147">
    <property type="protein sequence ID" value="TMW55509.1"/>
    <property type="molecule type" value="Genomic_DNA"/>
</dbReference>
<keyword evidence="1" id="KW-0812">Transmembrane</keyword>
<dbReference type="Proteomes" id="UP000794436">
    <property type="component" value="Unassembled WGS sequence"/>
</dbReference>
<evidence type="ECO:0000313" key="2">
    <source>
        <dbReference type="EMBL" id="TMW55509.1"/>
    </source>
</evidence>
<comment type="caution">
    <text evidence="2">The sequence shown here is derived from an EMBL/GenBank/DDBJ whole genome shotgun (WGS) entry which is preliminary data.</text>
</comment>
<sequence>MKEHMYEVELFRPLPQVDISTSFFERCASSHVYTATVDVLARRYGILAAFFRVGMIFAIVLLFVSNQLAHAIMVACVLPFSLSGFVTASFLSLGVLRMLASYYEFWFMTVFNLLHWIFFALVLQDGRVVTCISLWLGCQMAISVDANIRTFHASAASALIGFPILVTLTWLATVEKIQDQKNFRIAVYGDHSVNILDAVMFTASTLGVFLLKIGILKRAGHARPKSAILTALPCMTIKITLRLAHRSTQPVTSDSQTPRGTTHDDVDPKIQQFHVYRLPIKQVDGLRTILPSKYWLGMIEKHRLLFRVLLYTVGFTGFSLNVYQSAVDFGREEPTSNSSAARSDARSALAFVCTSVFCGTFVLLYQRDLLRLLRRNFDVLFSSCQFLIFGLCLCDMVRWDIHRVTVVVSWMVWYHWAVTLDALTPTIKRRVFGFSKRLAAPVTATIIVGGAAVFYEVVFSGGTRFHDRVLWEQKLSSSHTVVLRTQTILVGRVLTILLWCSRQVFLLLLRDEDELNLIRGLVEYCTPFEFFPDPKKKRKGIRTVTVAASPRS</sequence>
<keyword evidence="1" id="KW-0472">Membrane</keyword>
<organism evidence="2 3">
    <name type="scientific">Pythium oligandrum</name>
    <name type="common">Mycoparasitic fungus</name>
    <dbReference type="NCBI Taxonomy" id="41045"/>
    <lineage>
        <taxon>Eukaryota</taxon>
        <taxon>Sar</taxon>
        <taxon>Stramenopiles</taxon>
        <taxon>Oomycota</taxon>
        <taxon>Peronosporomycetes</taxon>
        <taxon>Pythiales</taxon>
        <taxon>Pythiaceae</taxon>
        <taxon>Pythium</taxon>
    </lineage>
</organism>
<keyword evidence="3" id="KW-1185">Reference proteome</keyword>
<keyword evidence="1" id="KW-1133">Transmembrane helix</keyword>
<feature type="transmembrane region" description="Helical" evidence="1">
    <location>
        <begin position="71"/>
        <end position="93"/>
    </location>
</feature>
<name>A0A8K1C2X9_PYTOL</name>
<accession>A0A8K1C2X9</accession>
<evidence type="ECO:0000313" key="3">
    <source>
        <dbReference type="Proteomes" id="UP000794436"/>
    </source>
</evidence>
<feature type="transmembrane region" description="Helical" evidence="1">
    <location>
        <begin position="150"/>
        <end position="173"/>
    </location>
</feature>
<proteinExistence type="predicted"/>
<protein>
    <recommendedName>
        <fullName evidence="4">Transmembrane protein</fullName>
    </recommendedName>
</protein>
<feature type="transmembrane region" description="Helical" evidence="1">
    <location>
        <begin position="44"/>
        <end position="64"/>
    </location>
</feature>
<dbReference type="AlphaFoldDB" id="A0A8K1C2X9"/>
<feature type="transmembrane region" description="Helical" evidence="1">
    <location>
        <begin position="304"/>
        <end position="327"/>
    </location>
</feature>